<evidence type="ECO:0000313" key="2">
    <source>
        <dbReference type="Proteomes" id="UP000484381"/>
    </source>
</evidence>
<name>A0A7X1TF39_9BURK</name>
<keyword evidence="2" id="KW-1185">Reference proteome</keyword>
<reference evidence="1 2" key="1">
    <citation type="submission" date="2019-10" db="EMBL/GenBank/DDBJ databases">
        <title>Paraburkholderia sp. isolated from nodules of Mimosa pudica from Brazilian Atlantic Forest soils.</title>
        <authorList>
            <person name="Paulitsch F."/>
            <person name="Hungria M."/>
            <person name="Dall'Agnol R."/>
        </authorList>
    </citation>
    <scope>NUCLEOTIDE SEQUENCE [LARGE SCALE GENOMIC DNA]</scope>
    <source>
        <strain evidence="1 2">CNPSo 3157</strain>
    </source>
</reference>
<protein>
    <submittedName>
        <fullName evidence="1">Uncharacterized protein</fullName>
    </submittedName>
</protein>
<evidence type="ECO:0000313" key="1">
    <source>
        <dbReference type="EMBL" id="MPW16947.1"/>
    </source>
</evidence>
<dbReference type="Proteomes" id="UP000484381">
    <property type="component" value="Unassembled WGS sequence"/>
</dbReference>
<dbReference type="EMBL" id="WHNP01000006">
    <property type="protein sequence ID" value="MPW16947.1"/>
    <property type="molecule type" value="Genomic_DNA"/>
</dbReference>
<dbReference type="AlphaFoldDB" id="A0A7X1TF39"/>
<sequence length="225" mass="26552">MTCTQERFERDVADHVMTIVRDDGVDRYIKFRNKDGEFPYWFEILTWPGALCIRGDCGTYVFSRLTDMFEFFRAGIGNDPSKLRINEGYWCEKLQAVSCNGYGKGRAQEFSGDKFAAYVKRDFESYFERHHVDAQRKAHLWREIQDYVLDYVGDGYELGPAATLLHERTEEFPRMFEDCWEWHCDEYTFQFIWCLYAIAWAIRQYDAAKALPADADTKTFVEQAS</sequence>
<organism evidence="1 2">
    <name type="scientific">Paraburkholderia franconis</name>
    <dbReference type="NCBI Taxonomy" id="2654983"/>
    <lineage>
        <taxon>Bacteria</taxon>
        <taxon>Pseudomonadati</taxon>
        <taxon>Pseudomonadota</taxon>
        <taxon>Betaproteobacteria</taxon>
        <taxon>Burkholderiales</taxon>
        <taxon>Burkholderiaceae</taxon>
        <taxon>Paraburkholderia</taxon>
    </lineage>
</organism>
<accession>A0A7X1TF39</accession>
<gene>
    <name evidence="1" type="ORF">GCT13_08380</name>
</gene>
<proteinExistence type="predicted"/>
<comment type="caution">
    <text evidence="1">The sequence shown here is derived from an EMBL/GenBank/DDBJ whole genome shotgun (WGS) entry which is preliminary data.</text>
</comment>
<dbReference type="RefSeq" id="WP_152756861.1">
    <property type="nucleotide sequence ID" value="NZ_WHNP01000006.1"/>
</dbReference>